<dbReference type="EMBL" id="CP076134">
    <property type="protein sequence ID" value="QWG13977.1"/>
    <property type="molecule type" value="Genomic_DNA"/>
</dbReference>
<dbReference type="Pfam" id="PF00501">
    <property type="entry name" value="AMP-binding"/>
    <property type="match status" value="1"/>
</dbReference>
<organism evidence="5 6">
    <name type="scientific">Bradyrhizobium sediminis</name>
    <dbReference type="NCBI Taxonomy" id="2840469"/>
    <lineage>
        <taxon>Bacteria</taxon>
        <taxon>Pseudomonadati</taxon>
        <taxon>Pseudomonadota</taxon>
        <taxon>Alphaproteobacteria</taxon>
        <taxon>Hyphomicrobiales</taxon>
        <taxon>Nitrobacteraceae</taxon>
        <taxon>Bradyrhizobium</taxon>
    </lineage>
</organism>
<feature type="domain" description="AMP-dependent synthetase/ligase" evidence="3">
    <location>
        <begin position="11"/>
        <end position="336"/>
    </location>
</feature>
<dbReference type="Pfam" id="PF13193">
    <property type="entry name" value="AMP-binding_C"/>
    <property type="match status" value="1"/>
</dbReference>
<evidence type="ECO:0000313" key="6">
    <source>
        <dbReference type="Proteomes" id="UP000680839"/>
    </source>
</evidence>
<proteinExistence type="inferred from homology"/>
<accession>A0A975RMT5</accession>
<gene>
    <name evidence="5" type="ORF">KMZ29_04520</name>
</gene>
<evidence type="ECO:0000256" key="1">
    <source>
        <dbReference type="ARBA" id="ARBA00006432"/>
    </source>
</evidence>
<sequence>MLIPIADVPRWYAERKPKDTVAVSHGKDTLTWEQLERGANRRARAFAAKGVKPGDFVAIGLPNGNTFFETSFSVWKCGATPTSLSWRLPRGEAAAVLEILKPSLVVGGETDWNAPNRLPADFVPEGMSDEPVNSPVARYWKAMTSGGSTGRPKVILDHQPAVVDPDAEQILGIPKGVSLLNPGPLYHNAPFIVSHTALFAGGSLTGMVKFHAEETLRLIAANRVQWVNFVPTMMHRIWALPEEVRNAHDVSSLQVVFHMAAPMPPWLKEKWIEWLGPERIFELYGGTERQGATIISGVEWLAHKGSVGKIGETARLRIIGEDGNDVAPGETGEIYFLPNDGPGSTYHYLGAEPKRRSDGWESLGDIGRLDAEGYLYLGDRLADMILRGGANIYPAEVEAAVTAHPDVRSCVVVGLPDPELGQRIHAILELTEAADATAVVGGMGGFLADRLSRYKHPESFEIVGVGPRDDSGKVRRTMLRDERAAWLKEGRAFRILPSRKQTREAQVRMTGSILPGD</sequence>
<dbReference type="RefSeq" id="WP_215622635.1">
    <property type="nucleotide sequence ID" value="NZ_CP076134.1"/>
</dbReference>
<dbReference type="Gene3D" id="3.30.300.30">
    <property type="match status" value="1"/>
</dbReference>
<name>A0A975RMT5_9BRAD</name>
<dbReference type="InterPro" id="IPR042099">
    <property type="entry name" value="ANL_N_sf"/>
</dbReference>
<evidence type="ECO:0000259" key="3">
    <source>
        <dbReference type="Pfam" id="PF00501"/>
    </source>
</evidence>
<dbReference type="InterPro" id="IPR045851">
    <property type="entry name" value="AMP-bd_C_sf"/>
</dbReference>
<evidence type="ECO:0000256" key="2">
    <source>
        <dbReference type="ARBA" id="ARBA00022598"/>
    </source>
</evidence>
<dbReference type="PANTHER" id="PTHR43201:SF5">
    <property type="entry name" value="MEDIUM-CHAIN ACYL-COA LIGASE ACSF2, MITOCHONDRIAL"/>
    <property type="match status" value="1"/>
</dbReference>
<dbReference type="InterPro" id="IPR025110">
    <property type="entry name" value="AMP-bd_C"/>
</dbReference>
<dbReference type="GO" id="GO:0006631">
    <property type="term" value="P:fatty acid metabolic process"/>
    <property type="evidence" value="ECO:0007669"/>
    <property type="project" value="TreeGrafter"/>
</dbReference>
<reference evidence="5" key="1">
    <citation type="submission" date="2021-06" db="EMBL/GenBank/DDBJ databases">
        <title>Bradyrhizobium sp. S2-20-1 Genome sequencing.</title>
        <authorList>
            <person name="Jin L."/>
        </authorList>
    </citation>
    <scope>NUCLEOTIDE SEQUENCE</scope>
    <source>
        <strain evidence="5">S2-20-1</strain>
    </source>
</reference>
<dbReference type="SUPFAM" id="SSF56801">
    <property type="entry name" value="Acetyl-CoA synthetase-like"/>
    <property type="match status" value="1"/>
</dbReference>
<dbReference type="InterPro" id="IPR000873">
    <property type="entry name" value="AMP-dep_synth/lig_dom"/>
</dbReference>
<evidence type="ECO:0000259" key="4">
    <source>
        <dbReference type="Pfam" id="PF13193"/>
    </source>
</evidence>
<evidence type="ECO:0000313" key="5">
    <source>
        <dbReference type="EMBL" id="QWG13977.1"/>
    </source>
</evidence>
<protein>
    <submittedName>
        <fullName evidence="5">AMP-binding protein</fullName>
    </submittedName>
</protein>
<dbReference type="GO" id="GO:0031956">
    <property type="term" value="F:medium-chain fatty acid-CoA ligase activity"/>
    <property type="evidence" value="ECO:0007669"/>
    <property type="project" value="TreeGrafter"/>
</dbReference>
<keyword evidence="2" id="KW-0436">Ligase</keyword>
<feature type="domain" description="AMP-binding enzyme C-terminal" evidence="4">
    <location>
        <begin position="396"/>
        <end position="473"/>
    </location>
</feature>
<dbReference type="AlphaFoldDB" id="A0A975RMT5"/>
<dbReference type="Gene3D" id="3.40.50.12780">
    <property type="entry name" value="N-terminal domain of ligase-like"/>
    <property type="match status" value="1"/>
</dbReference>
<comment type="similarity">
    <text evidence="1">Belongs to the ATP-dependent AMP-binding enzyme family.</text>
</comment>
<dbReference type="Proteomes" id="UP000680839">
    <property type="component" value="Chromosome"/>
</dbReference>
<dbReference type="PANTHER" id="PTHR43201">
    <property type="entry name" value="ACYL-COA SYNTHETASE"/>
    <property type="match status" value="1"/>
</dbReference>